<evidence type="ECO:0000313" key="1">
    <source>
        <dbReference type="EMBL" id="ERJ74494.1"/>
    </source>
</evidence>
<dbReference type="Proteomes" id="UP000016660">
    <property type="component" value="Unassembled WGS sequence"/>
</dbReference>
<comment type="caution">
    <text evidence="1">The sequence shown here is derived from an EMBL/GenBank/DDBJ whole genome shotgun (WGS) entry which is preliminary data.</text>
</comment>
<keyword evidence="2" id="KW-1185">Reference proteome</keyword>
<name>A0ABN0NPY7_9BACT</name>
<protein>
    <submittedName>
        <fullName evidence="1">Uncharacterized protein</fullName>
    </submittedName>
</protein>
<gene>
    <name evidence="1" type="ORF">HMPREF0653_02195</name>
</gene>
<proteinExistence type="predicted"/>
<evidence type="ECO:0000313" key="2">
    <source>
        <dbReference type="Proteomes" id="UP000016660"/>
    </source>
</evidence>
<organism evidence="1 2">
    <name type="scientific">Prevotella disiens JCM 6334 = ATCC 29426</name>
    <dbReference type="NCBI Taxonomy" id="1235811"/>
    <lineage>
        <taxon>Bacteria</taxon>
        <taxon>Pseudomonadati</taxon>
        <taxon>Bacteroidota</taxon>
        <taxon>Bacteroidia</taxon>
        <taxon>Bacteroidales</taxon>
        <taxon>Prevotellaceae</taxon>
        <taxon>Prevotella</taxon>
    </lineage>
</organism>
<sequence>MSFDTAKVERFLFSEKYFMLLFCEIYVFLTQINASCANTLD</sequence>
<accession>A0ABN0NPY7</accession>
<reference evidence="1 2" key="1">
    <citation type="submission" date="2013-06" db="EMBL/GenBank/DDBJ databases">
        <authorList>
            <person name="Weinstock G."/>
            <person name="Sodergren E."/>
            <person name="Lobos E.A."/>
            <person name="Fulton L."/>
            <person name="Fulton R."/>
            <person name="Courtney L."/>
            <person name="Fronick C."/>
            <person name="O'Laughlin M."/>
            <person name="Godfrey J."/>
            <person name="Wilson R.M."/>
            <person name="Miner T."/>
            <person name="Farmer C."/>
            <person name="Delehaunty K."/>
            <person name="Cordes M."/>
            <person name="Minx P."/>
            <person name="Tomlinson C."/>
            <person name="Chen J."/>
            <person name="Wollam A."/>
            <person name="Pepin K.H."/>
            <person name="Bhonagiri V."/>
            <person name="Zhang X."/>
            <person name="Warren W."/>
            <person name="Mitreva M."/>
            <person name="Mardis E.R."/>
            <person name="Wilson R.K."/>
        </authorList>
    </citation>
    <scope>NUCLEOTIDE SEQUENCE [LARGE SCALE GENOMIC DNA]</scope>
    <source>
        <strain evidence="1 2">ATCC 29426</strain>
    </source>
</reference>
<dbReference type="EMBL" id="AWUY01000210">
    <property type="protein sequence ID" value="ERJ74494.1"/>
    <property type="molecule type" value="Genomic_DNA"/>
</dbReference>